<reference evidence="1 2" key="1">
    <citation type="submission" date="2021-01" db="EMBL/GenBank/DDBJ databases">
        <title>Whole genome shotgun sequence of Microbispora siamensis NBRC 104113.</title>
        <authorList>
            <person name="Komaki H."/>
            <person name="Tamura T."/>
        </authorList>
    </citation>
    <scope>NUCLEOTIDE SEQUENCE [LARGE SCALE GENOMIC DNA]</scope>
    <source>
        <strain evidence="1 2">NBRC 104113</strain>
    </source>
</reference>
<accession>A0ABQ4GP02</accession>
<dbReference type="RefSeq" id="WP_204049694.1">
    <property type="nucleotide sequence ID" value="NZ_BOOF01000023.1"/>
</dbReference>
<proteinExistence type="predicted"/>
<evidence type="ECO:0000313" key="1">
    <source>
        <dbReference type="EMBL" id="GIH63152.1"/>
    </source>
</evidence>
<dbReference type="Proteomes" id="UP000660454">
    <property type="component" value="Unassembled WGS sequence"/>
</dbReference>
<protein>
    <recommendedName>
        <fullName evidence="3">TetR family transcriptional regulator</fullName>
    </recommendedName>
</protein>
<organism evidence="1 2">
    <name type="scientific">Microbispora siamensis</name>
    <dbReference type="NCBI Taxonomy" id="564413"/>
    <lineage>
        <taxon>Bacteria</taxon>
        <taxon>Bacillati</taxon>
        <taxon>Actinomycetota</taxon>
        <taxon>Actinomycetes</taxon>
        <taxon>Streptosporangiales</taxon>
        <taxon>Streptosporangiaceae</taxon>
        <taxon>Microbispora</taxon>
    </lineage>
</organism>
<sequence>MADWMGALCDAQGPDVDPATAARTATLVIATIRGLLLDLLATGDRVRVQDAAESFLATLDDRAGRPPRHIEPT</sequence>
<name>A0ABQ4GP02_9ACTN</name>
<keyword evidence="2" id="KW-1185">Reference proteome</keyword>
<evidence type="ECO:0008006" key="3">
    <source>
        <dbReference type="Google" id="ProtNLM"/>
    </source>
</evidence>
<dbReference type="EMBL" id="BOOF01000023">
    <property type="protein sequence ID" value="GIH63152.1"/>
    <property type="molecule type" value="Genomic_DNA"/>
</dbReference>
<gene>
    <name evidence="1" type="ORF">Msi02_39690</name>
</gene>
<evidence type="ECO:0000313" key="2">
    <source>
        <dbReference type="Proteomes" id="UP000660454"/>
    </source>
</evidence>
<comment type="caution">
    <text evidence="1">The sequence shown here is derived from an EMBL/GenBank/DDBJ whole genome shotgun (WGS) entry which is preliminary data.</text>
</comment>